<protein>
    <submittedName>
        <fullName evidence="1">Uncharacterized protein</fullName>
    </submittedName>
</protein>
<reference evidence="1 2" key="2">
    <citation type="journal article" date="2006" name="Environ. Microbiol.">
        <title>Sequence analysis of three plasmids harboured in Rhodococcus erythropolis strain PR4.</title>
        <authorList>
            <person name="Sekine M."/>
            <person name="Tanikawa S."/>
            <person name="Omata S."/>
            <person name="Saito M."/>
            <person name="Fujisawa T."/>
            <person name="Tsukatani N."/>
            <person name="Tajima T."/>
            <person name="Sekigawa T."/>
            <person name="Kosugi H."/>
            <person name="Matsuo Y."/>
            <person name="Nishiko R."/>
            <person name="Imamura K."/>
            <person name="Ito M."/>
            <person name="Narita H."/>
            <person name="Tago S."/>
            <person name="Fujita N."/>
            <person name="Harayama S."/>
        </authorList>
    </citation>
    <scope>NUCLEOTIDE SEQUENCE [LARGE SCALE GENOMIC DNA]</scope>
    <source>
        <strain evidence="2">PR4 / NBRC 100887</strain>
    </source>
</reference>
<dbReference type="PATRIC" id="fig|234621.6.peg.1264"/>
<accession>C0ZQ43</accession>
<reference evidence="2" key="1">
    <citation type="submission" date="2005-03" db="EMBL/GenBank/DDBJ databases">
        <title>Comparison of the complete genome sequences of Rhodococcus erythropolis PR4 and Rhodococcus opacus B4.</title>
        <authorList>
            <person name="Takarada H."/>
            <person name="Sekine M."/>
            <person name="Hosoyama A."/>
            <person name="Yamada R."/>
            <person name="Fujisawa T."/>
            <person name="Omata S."/>
            <person name="Shimizu A."/>
            <person name="Tsukatani N."/>
            <person name="Tanikawa S."/>
            <person name="Fujita N."/>
            <person name="Harayama S."/>
        </authorList>
    </citation>
    <scope>NUCLEOTIDE SEQUENCE [LARGE SCALE GENOMIC DNA]</scope>
    <source>
        <strain evidence="2">PR4 / NBRC 100887</strain>
    </source>
</reference>
<name>C0ZQ43_RHOE4</name>
<proteinExistence type="predicted"/>
<sequence length="62" mass="6759">MPTRGAQSRFLEGVLGRQGCAGLKLPTVCEAVSATAESFSPGRGVVIRIRWRAMVLRFIIKI</sequence>
<dbReference type="KEGG" id="rer:RER_08130"/>
<dbReference type="RefSeq" id="WP_020906209.1">
    <property type="nucleotide sequence ID" value="NC_012490.1"/>
</dbReference>
<evidence type="ECO:0000313" key="2">
    <source>
        <dbReference type="Proteomes" id="UP000002204"/>
    </source>
</evidence>
<dbReference type="AlphaFoldDB" id="C0ZQ43"/>
<organism evidence="1 2">
    <name type="scientific">Rhodococcus erythropolis (strain PR4 / NBRC 100887)</name>
    <dbReference type="NCBI Taxonomy" id="234621"/>
    <lineage>
        <taxon>Bacteria</taxon>
        <taxon>Bacillati</taxon>
        <taxon>Actinomycetota</taxon>
        <taxon>Actinomycetes</taxon>
        <taxon>Mycobacteriales</taxon>
        <taxon>Nocardiaceae</taxon>
        <taxon>Rhodococcus</taxon>
        <taxon>Rhodococcus erythropolis group</taxon>
    </lineage>
</organism>
<gene>
    <name evidence="1" type="ordered locus">RER_08130</name>
</gene>
<dbReference type="HOGENOM" id="CLU_2901271_0_0_11"/>
<dbReference type="EMBL" id="AP008957">
    <property type="protein sequence ID" value="BAH31521.1"/>
    <property type="molecule type" value="Genomic_DNA"/>
</dbReference>
<dbReference type="Proteomes" id="UP000002204">
    <property type="component" value="Chromosome"/>
</dbReference>
<evidence type="ECO:0000313" key="1">
    <source>
        <dbReference type="EMBL" id="BAH31521.1"/>
    </source>
</evidence>